<gene>
    <name evidence="1" type="ORF">BC351_01085</name>
</gene>
<proteinExistence type="predicted"/>
<organism evidence="1 2">
    <name type="scientific">Paenibacillus ferrarius</name>
    <dbReference type="NCBI Taxonomy" id="1469647"/>
    <lineage>
        <taxon>Bacteria</taxon>
        <taxon>Bacillati</taxon>
        <taxon>Bacillota</taxon>
        <taxon>Bacilli</taxon>
        <taxon>Bacillales</taxon>
        <taxon>Paenibacillaceae</taxon>
        <taxon>Paenibacillus</taxon>
    </lineage>
</organism>
<evidence type="ECO:0000313" key="1">
    <source>
        <dbReference type="EMBL" id="OPH61866.1"/>
    </source>
</evidence>
<dbReference type="AlphaFoldDB" id="A0A1V4HSL7"/>
<reference evidence="2" key="1">
    <citation type="submission" date="2016-07" db="EMBL/GenBank/DDBJ databases">
        <authorList>
            <person name="Florea S."/>
            <person name="Webb J.S."/>
            <person name="Jaromczyk J."/>
            <person name="Schardl C.L."/>
        </authorList>
    </citation>
    <scope>NUCLEOTIDE SEQUENCE [LARGE SCALE GENOMIC DNA]</scope>
    <source>
        <strain evidence="2">CY1</strain>
    </source>
</reference>
<protein>
    <submittedName>
        <fullName evidence="1">Uncharacterized protein</fullName>
    </submittedName>
</protein>
<dbReference type="EMBL" id="MBTG01000001">
    <property type="protein sequence ID" value="OPH61866.1"/>
    <property type="molecule type" value="Genomic_DNA"/>
</dbReference>
<sequence>MNESTCMIKDNFHEVMKMSITEFVDERILDLEDKRKQYIVDDMFVFANQMWARIQELKALKIKYSDKHGDWLPLYL</sequence>
<comment type="caution">
    <text evidence="1">The sequence shown here is derived from an EMBL/GenBank/DDBJ whole genome shotgun (WGS) entry which is preliminary data.</text>
</comment>
<keyword evidence="2" id="KW-1185">Reference proteome</keyword>
<evidence type="ECO:0000313" key="2">
    <source>
        <dbReference type="Proteomes" id="UP000190626"/>
    </source>
</evidence>
<dbReference type="Proteomes" id="UP000190626">
    <property type="component" value="Unassembled WGS sequence"/>
</dbReference>
<dbReference type="STRING" id="1469647.BC351_01085"/>
<accession>A0A1V4HSL7</accession>
<name>A0A1V4HSL7_9BACL</name>